<name>A0A166QMK1_PSEFL</name>
<reference evidence="1 2" key="2">
    <citation type="journal article" date="2018" name="Nature">
        <title>Mutant phenotypes for thousands of bacterial genes of unknown function.</title>
        <authorList>
            <person name="Price M.N."/>
            <person name="Wetmore K.M."/>
            <person name="Waters R.J."/>
            <person name="Callaghan M."/>
            <person name="Ray J."/>
            <person name="Liu H."/>
            <person name="Kuehl J.V."/>
            <person name="Melnyk R.A."/>
            <person name="Lamson J.S."/>
            <person name="Suh Y."/>
            <person name="Carlson H.K."/>
            <person name="Esquivel Z."/>
            <person name="Sadeeshkumar H."/>
            <person name="Chakraborty R."/>
            <person name="Zane G.M."/>
            <person name="Rubin B.E."/>
            <person name="Wall J.D."/>
            <person name="Visel A."/>
            <person name="Bristow J."/>
            <person name="Blow M.J."/>
            <person name="Arkin A.P."/>
            <person name="Deutschbauer A.M."/>
        </authorList>
    </citation>
    <scope>NUCLEOTIDE SEQUENCE [LARGE SCALE GENOMIC DNA]</scope>
    <source>
        <strain evidence="1 2">FW300-N1B4</strain>
    </source>
</reference>
<reference evidence="2" key="1">
    <citation type="submission" date="2016-03" db="EMBL/GenBank/DDBJ databases">
        <authorList>
            <person name="Ray J."/>
            <person name="Price M."/>
            <person name="Deutschbauer A."/>
        </authorList>
    </citation>
    <scope>NUCLEOTIDE SEQUENCE [LARGE SCALE GENOMIC DNA]</scope>
    <source>
        <strain evidence="2">FW300-N1B4</strain>
    </source>
</reference>
<dbReference type="RefSeq" id="WP_063340581.1">
    <property type="nucleotide sequence ID" value="NZ_LUKJ01000002.1"/>
</dbReference>
<sequence>MTPEQLFQYANQYARKAEADGQGTKYPTFRETAQRFRVKHADIEQACEDWDQSNGYLAPAVGVRCGAAIGTFTSKGDWLVEAYA</sequence>
<comment type="caution">
    <text evidence="1">The sequence shown here is derived from an EMBL/GenBank/DDBJ whole genome shotgun (WGS) entry which is preliminary data.</text>
</comment>
<evidence type="ECO:0000313" key="1">
    <source>
        <dbReference type="EMBL" id="KZN20533.1"/>
    </source>
</evidence>
<organism evidence="1 2">
    <name type="scientific">Pseudomonas fluorescens</name>
    <dbReference type="NCBI Taxonomy" id="294"/>
    <lineage>
        <taxon>Bacteria</taxon>
        <taxon>Pseudomonadati</taxon>
        <taxon>Pseudomonadota</taxon>
        <taxon>Gammaproteobacteria</taxon>
        <taxon>Pseudomonadales</taxon>
        <taxon>Pseudomonadaceae</taxon>
        <taxon>Pseudomonas</taxon>
    </lineage>
</organism>
<evidence type="ECO:0000313" key="2">
    <source>
        <dbReference type="Proteomes" id="UP000076489"/>
    </source>
</evidence>
<proteinExistence type="predicted"/>
<gene>
    <name evidence="1" type="ORF">A1D17_03045</name>
</gene>
<dbReference type="OrthoDB" id="9928372at2"/>
<accession>A0A166QMK1</accession>
<dbReference type="Proteomes" id="UP000076489">
    <property type="component" value="Unassembled WGS sequence"/>
</dbReference>
<dbReference type="AlphaFoldDB" id="A0A166QMK1"/>
<protein>
    <submittedName>
        <fullName evidence="1">Uncharacterized protein</fullName>
    </submittedName>
</protein>
<dbReference type="EMBL" id="LUKJ01000002">
    <property type="protein sequence ID" value="KZN20533.1"/>
    <property type="molecule type" value="Genomic_DNA"/>
</dbReference>